<keyword evidence="2" id="KW-1185">Reference proteome</keyword>
<name>A0A182SM40_9DIPT</name>
<dbReference type="Proteomes" id="UP000075901">
    <property type="component" value="Unassembled WGS sequence"/>
</dbReference>
<dbReference type="EnsemblMetazoa" id="AMAM009488-RA">
    <property type="protein sequence ID" value="AMAM009488-PA"/>
    <property type="gene ID" value="AMAM009488"/>
</dbReference>
<sequence length="352" mass="38660">MSTFQYAAADGDANLFDVVLVEDNKFKVSLKDSVAPGVIEGRDMLSFMLTINNAYSADDTATIVITIKLDDIVNPTFSKLLYSGTIVQGTNELSLPETILLTAGSFTDNTEIGVGGTDAALFLIARTGATIELKVRDDSINWNDLTTKQYFSVYVQATNPGSETATSFVVIEITQLRQPLFAQSSVHGYIAAGERDVQFLEGSELRIVSNSTEPGYQWNLAGEDYQLFDGSLVDDLFKFSLKESASEEQLQSRTILKFRVTLKNPTGNEIDSTVVVNRQLLVPRFSKNIYTGAFNDDLQLSLTDTIEITQLSFTSGVLITAIESNVNFLSLEQTGRSVQLKLSRPISSNDFQ</sequence>
<protein>
    <recommendedName>
        <fullName evidence="3">Cadherin domain-containing protein</fullName>
    </recommendedName>
</protein>
<dbReference type="AlphaFoldDB" id="A0A182SM40"/>
<evidence type="ECO:0000313" key="1">
    <source>
        <dbReference type="EnsemblMetazoa" id="AMAM009488-PA"/>
    </source>
</evidence>
<evidence type="ECO:0000313" key="2">
    <source>
        <dbReference type="Proteomes" id="UP000075901"/>
    </source>
</evidence>
<proteinExistence type="predicted"/>
<reference evidence="2" key="1">
    <citation type="submission" date="2013-09" db="EMBL/GenBank/DDBJ databases">
        <title>The Genome Sequence of Anopheles maculatus species B.</title>
        <authorList>
            <consortium name="The Broad Institute Genomics Platform"/>
            <person name="Neafsey D.E."/>
            <person name="Besansky N."/>
            <person name="Howell P."/>
            <person name="Walton C."/>
            <person name="Young S.K."/>
            <person name="Zeng Q."/>
            <person name="Gargeya S."/>
            <person name="Fitzgerald M."/>
            <person name="Haas B."/>
            <person name="Abouelleil A."/>
            <person name="Allen A.W."/>
            <person name="Alvarado L."/>
            <person name="Arachchi H.M."/>
            <person name="Berlin A.M."/>
            <person name="Chapman S.B."/>
            <person name="Gainer-Dewar J."/>
            <person name="Goldberg J."/>
            <person name="Griggs A."/>
            <person name="Gujja S."/>
            <person name="Hansen M."/>
            <person name="Howarth C."/>
            <person name="Imamovic A."/>
            <person name="Ireland A."/>
            <person name="Larimer J."/>
            <person name="McCowan C."/>
            <person name="Murphy C."/>
            <person name="Pearson M."/>
            <person name="Poon T.W."/>
            <person name="Priest M."/>
            <person name="Roberts A."/>
            <person name="Saif S."/>
            <person name="Shea T."/>
            <person name="Sisk P."/>
            <person name="Sykes S."/>
            <person name="Wortman J."/>
            <person name="Nusbaum C."/>
            <person name="Birren B."/>
        </authorList>
    </citation>
    <scope>NUCLEOTIDE SEQUENCE [LARGE SCALE GENOMIC DNA]</scope>
    <source>
        <strain evidence="2">maculatus3</strain>
    </source>
</reference>
<dbReference type="VEuPathDB" id="VectorBase:AMAM009488"/>
<organism evidence="1 2">
    <name type="scientific">Anopheles maculatus</name>
    <dbReference type="NCBI Taxonomy" id="74869"/>
    <lineage>
        <taxon>Eukaryota</taxon>
        <taxon>Metazoa</taxon>
        <taxon>Ecdysozoa</taxon>
        <taxon>Arthropoda</taxon>
        <taxon>Hexapoda</taxon>
        <taxon>Insecta</taxon>
        <taxon>Pterygota</taxon>
        <taxon>Neoptera</taxon>
        <taxon>Endopterygota</taxon>
        <taxon>Diptera</taxon>
        <taxon>Nematocera</taxon>
        <taxon>Culicoidea</taxon>
        <taxon>Culicidae</taxon>
        <taxon>Anophelinae</taxon>
        <taxon>Anopheles</taxon>
        <taxon>Anopheles maculatus group</taxon>
    </lineage>
</organism>
<reference evidence="1" key="2">
    <citation type="submission" date="2020-05" db="UniProtKB">
        <authorList>
            <consortium name="EnsemblMetazoa"/>
        </authorList>
    </citation>
    <scope>IDENTIFICATION</scope>
    <source>
        <strain evidence="1">maculatus3</strain>
    </source>
</reference>
<evidence type="ECO:0008006" key="3">
    <source>
        <dbReference type="Google" id="ProtNLM"/>
    </source>
</evidence>
<accession>A0A182SM40</accession>